<gene>
    <name evidence="14" type="ORF">WQ57_15075</name>
</gene>
<organism evidence="14 15">
    <name type="scientific">Mesobacillus campisalis</name>
    <dbReference type="NCBI Taxonomy" id="1408103"/>
    <lineage>
        <taxon>Bacteria</taxon>
        <taxon>Bacillati</taxon>
        <taxon>Bacillota</taxon>
        <taxon>Bacilli</taxon>
        <taxon>Bacillales</taxon>
        <taxon>Bacillaceae</taxon>
        <taxon>Mesobacillus</taxon>
    </lineage>
</organism>
<evidence type="ECO:0000256" key="11">
    <source>
        <dbReference type="ARBA" id="ARBA00023136"/>
    </source>
</evidence>
<feature type="transmembrane region" description="Helical" evidence="13">
    <location>
        <begin position="319"/>
        <end position="340"/>
    </location>
</feature>
<dbReference type="PATRIC" id="fig|1408103.3.peg.3390"/>
<dbReference type="PANTHER" id="PTHR43298">
    <property type="entry name" value="MULTIDRUG RESISTANCE PROTEIN NORM-RELATED"/>
    <property type="match status" value="1"/>
</dbReference>
<dbReference type="GO" id="GO:0005886">
    <property type="term" value="C:plasma membrane"/>
    <property type="evidence" value="ECO:0007669"/>
    <property type="project" value="UniProtKB-SubCell"/>
</dbReference>
<feature type="transmembrane region" description="Helical" evidence="13">
    <location>
        <begin position="389"/>
        <end position="408"/>
    </location>
</feature>
<evidence type="ECO:0000256" key="7">
    <source>
        <dbReference type="ARBA" id="ARBA00022475"/>
    </source>
</evidence>
<feature type="transmembrane region" description="Helical" evidence="13">
    <location>
        <begin position="133"/>
        <end position="150"/>
    </location>
</feature>
<evidence type="ECO:0000256" key="1">
    <source>
        <dbReference type="ARBA" id="ARBA00003408"/>
    </source>
</evidence>
<feature type="transmembrane region" description="Helical" evidence="13">
    <location>
        <begin position="420"/>
        <end position="441"/>
    </location>
</feature>
<feature type="transmembrane region" description="Helical" evidence="13">
    <location>
        <begin position="286"/>
        <end position="307"/>
    </location>
</feature>
<evidence type="ECO:0000256" key="12">
    <source>
        <dbReference type="ARBA" id="ARBA00031636"/>
    </source>
</evidence>
<evidence type="ECO:0000256" key="10">
    <source>
        <dbReference type="ARBA" id="ARBA00023065"/>
    </source>
</evidence>
<name>A0A0M2SWC4_9BACI</name>
<accession>A0A0M2SWC4</accession>
<dbReference type="CDD" id="cd13131">
    <property type="entry name" value="MATE_NorM_like"/>
    <property type="match status" value="1"/>
</dbReference>
<comment type="caution">
    <text evidence="14">The sequence shown here is derived from an EMBL/GenBank/DDBJ whole genome shotgun (WGS) entry which is preliminary data.</text>
</comment>
<protein>
    <recommendedName>
        <fullName evidence="4">Probable multidrug resistance protein NorM</fullName>
    </recommendedName>
    <alternativeName>
        <fullName evidence="12">Multidrug-efflux transporter</fullName>
    </alternativeName>
</protein>
<dbReference type="AlphaFoldDB" id="A0A0M2SWC4"/>
<evidence type="ECO:0000256" key="9">
    <source>
        <dbReference type="ARBA" id="ARBA00022989"/>
    </source>
</evidence>
<evidence type="ECO:0000256" key="13">
    <source>
        <dbReference type="SAM" id="Phobius"/>
    </source>
</evidence>
<proteinExistence type="inferred from homology"/>
<dbReference type="InterPro" id="IPR048279">
    <property type="entry name" value="MdtK-like"/>
</dbReference>
<keyword evidence="9 13" id="KW-1133">Transmembrane helix</keyword>
<dbReference type="PIRSF" id="PIRSF006603">
    <property type="entry name" value="DinF"/>
    <property type="match status" value="1"/>
</dbReference>
<dbReference type="EMBL" id="LAYY01000016">
    <property type="protein sequence ID" value="KKK37272.1"/>
    <property type="molecule type" value="Genomic_DNA"/>
</dbReference>
<dbReference type="GO" id="GO:0015297">
    <property type="term" value="F:antiporter activity"/>
    <property type="evidence" value="ECO:0007669"/>
    <property type="project" value="UniProtKB-KW"/>
</dbReference>
<keyword evidence="8 13" id="KW-0812">Transmembrane</keyword>
<keyword evidence="15" id="KW-1185">Reference proteome</keyword>
<evidence type="ECO:0000256" key="2">
    <source>
        <dbReference type="ARBA" id="ARBA00004651"/>
    </source>
</evidence>
<comment type="function">
    <text evidence="1">Multidrug efflux pump.</text>
</comment>
<evidence type="ECO:0000313" key="15">
    <source>
        <dbReference type="Proteomes" id="UP000034166"/>
    </source>
</evidence>
<feature type="transmembrane region" description="Helical" evidence="13">
    <location>
        <begin position="162"/>
        <end position="182"/>
    </location>
</feature>
<comment type="similarity">
    <text evidence="3">Belongs to the multi antimicrobial extrusion (MATE) (TC 2.A.66.1) family.</text>
</comment>
<evidence type="ECO:0000256" key="5">
    <source>
        <dbReference type="ARBA" id="ARBA00022448"/>
    </source>
</evidence>
<keyword evidence="10" id="KW-0406">Ion transport</keyword>
<evidence type="ECO:0000256" key="4">
    <source>
        <dbReference type="ARBA" id="ARBA00020268"/>
    </source>
</evidence>
<dbReference type="GO" id="GO:0042910">
    <property type="term" value="F:xenobiotic transmembrane transporter activity"/>
    <property type="evidence" value="ECO:0007669"/>
    <property type="project" value="InterPro"/>
</dbReference>
<feature type="transmembrane region" description="Helical" evidence="13">
    <location>
        <begin position="360"/>
        <end position="377"/>
    </location>
</feature>
<feature type="transmembrane region" description="Helical" evidence="13">
    <location>
        <begin position="91"/>
        <end position="113"/>
    </location>
</feature>
<keyword evidence="5" id="KW-0813">Transport</keyword>
<feature type="transmembrane region" description="Helical" evidence="13">
    <location>
        <begin position="241"/>
        <end position="266"/>
    </location>
</feature>
<dbReference type="InterPro" id="IPR002528">
    <property type="entry name" value="MATE_fam"/>
</dbReference>
<keyword evidence="7" id="KW-1003">Cell membrane</keyword>
<dbReference type="InterPro" id="IPR050222">
    <property type="entry name" value="MATE_MdtK"/>
</dbReference>
<dbReference type="GO" id="GO:0006811">
    <property type="term" value="P:monoatomic ion transport"/>
    <property type="evidence" value="ECO:0007669"/>
    <property type="project" value="UniProtKB-KW"/>
</dbReference>
<feature type="transmembrane region" description="Helical" evidence="13">
    <location>
        <begin position="14"/>
        <end position="34"/>
    </location>
</feature>
<comment type="subcellular location">
    <subcellularLocation>
        <location evidence="2">Cell membrane</location>
        <topology evidence="2">Multi-pass membrane protein</topology>
    </subcellularLocation>
</comment>
<evidence type="ECO:0000256" key="8">
    <source>
        <dbReference type="ARBA" id="ARBA00022692"/>
    </source>
</evidence>
<evidence type="ECO:0000256" key="3">
    <source>
        <dbReference type="ARBA" id="ARBA00010199"/>
    </source>
</evidence>
<reference evidence="14 15" key="1">
    <citation type="submission" date="2015-04" db="EMBL/GenBank/DDBJ databases">
        <title>Taxonomic description and genome sequence of Bacillus campisalis sp. nov., a novel member of the genus Bacillus isolated from solar saltern.</title>
        <authorList>
            <person name="Mathan Kumar R."/>
            <person name="Kaur G."/>
            <person name="Kumar A."/>
            <person name="Singh N.K."/>
            <person name="Kaur N."/>
            <person name="Kumar N."/>
            <person name="Mayilraj S."/>
        </authorList>
    </citation>
    <scope>NUCLEOTIDE SEQUENCE [LARGE SCALE GENOMIC DNA]</scope>
    <source>
        <strain evidence="14 15">SA2-6</strain>
    </source>
</reference>
<dbReference type="Proteomes" id="UP000034166">
    <property type="component" value="Unassembled WGS sequence"/>
</dbReference>
<evidence type="ECO:0000256" key="6">
    <source>
        <dbReference type="ARBA" id="ARBA00022449"/>
    </source>
</evidence>
<dbReference type="NCBIfam" id="TIGR00797">
    <property type="entry name" value="matE"/>
    <property type="match status" value="1"/>
</dbReference>
<feature type="transmembrane region" description="Helical" evidence="13">
    <location>
        <begin position="54"/>
        <end position="79"/>
    </location>
</feature>
<keyword evidence="11 13" id="KW-0472">Membrane</keyword>
<dbReference type="OrthoDB" id="9780160at2"/>
<sequence>MIQTRTKQEKLRQLLQILIPILITQLAIYAMNFFDTTMSGQYSPQDLAGVAIGSSLWVPVFTGLSGILLAVTPIVAQLVGGQRNSEVSFSVIQGVYLAIVMAVVVLIAGSLALDPILGLMKLEDHVRTIAQEYLFALSTGIVPLFVYNVLRCFLDALGKTRVSMLITLASLPLNIVFNYFLIFGKMGFPELGGVGAGYASALTYWLLTLITIVIIIRQQPFARYQIFSRLYGFSLEKWKEILLVGVPIGFAIFFETSIFSAVTLLMSQFDTLTIASHQAALNFSSFLYMVPLSISMALTIVVGFEVGAGRYQDARQYSWIGIAIAVIMAVICGIILIMFREEVARVYTKDPQVLKLTAEFLLFALFFQLSDAIQAPIQGALRGYKDVNVTFVMALVSYWVIGLPLGYYLANHTELMAFGYWIGLIAGLAVGASCLLARLVLIQRKMAARFQNP</sequence>
<feature type="transmembrane region" description="Helical" evidence="13">
    <location>
        <begin position="202"/>
        <end position="220"/>
    </location>
</feature>
<dbReference type="RefSeq" id="WP_046524610.1">
    <property type="nucleotide sequence ID" value="NZ_LAYY01000016.1"/>
</dbReference>
<evidence type="ECO:0000313" key="14">
    <source>
        <dbReference type="EMBL" id="KKK37272.1"/>
    </source>
</evidence>
<keyword evidence="6" id="KW-0050">Antiport</keyword>
<dbReference type="Pfam" id="PF01554">
    <property type="entry name" value="MatE"/>
    <property type="match status" value="2"/>
</dbReference>
<dbReference type="PANTHER" id="PTHR43298:SF2">
    <property type="entry name" value="FMN_FAD EXPORTER YEEO-RELATED"/>
    <property type="match status" value="1"/>
</dbReference>